<evidence type="ECO:0000313" key="2">
    <source>
        <dbReference type="EMBL" id="GAA4409099.1"/>
    </source>
</evidence>
<organism evidence="2 3">
    <name type="scientific">Fodinibacter luteus</name>
    <dbReference type="NCBI Taxonomy" id="552064"/>
    <lineage>
        <taxon>Bacteria</taxon>
        <taxon>Bacillati</taxon>
        <taxon>Actinomycetota</taxon>
        <taxon>Actinomycetes</taxon>
        <taxon>Micrococcales</taxon>
        <taxon>Intrasporangiaceae</taxon>
        <taxon>Fodinibacter (ex Wang et al. 2009)</taxon>
    </lineage>
</organism>
<reference evidence="3" key="1">
    <citation type="journal article" date="2019" name="Int. J. Syst. Evol. Microbiol.">
        <title>The Global Catalogue of Microorganisms (GCM) 10K type strain sequencing project: providing services to taxonomists for standard genome sequencing and annotation.</title>
        <authorList>
            <consortium name="The Broad Institute Genomics Platform"/>
            <consortium name="The Broad Institute Genome Sequencing Center for Infectious Disease"/>
            <person name="Wu L."/>
            <person name="Ma J."/>
        </authorList>
    </citation>
    <scope>NUCLEOTIDE SEQUENCE [LARGE SCALE GENOMIC DNA]</scope>
    <source>
        <strain evidence="3">JCM 17809</strain>
    </source>
</reference>
<gene>
    <name evidence="2" type="ORF">GCM10023168_27380</name>
</gene>
<dbReference type="PANTHER" id="PTHR30212">
    <property type="entry name" value="PROTEIN YIIM"/>
    <property type="match status" value="1"/>
</dbReference>
<evidence type="ECO:0000313" key="3">
    <source>
        <dbReference type="Proteomes" id="UP001500945"/>
    </source>
</evidence>
<protein>
    <submittedName>
        <fullName evidence="2">MOSC domain-containing protein</fullName>
    </submittedName>
</protein>
<dbReference type="InterPro" id="IPR052353">
    <property type="entry name" value="Benzoxazolinone_Detox_Enz"/>
</dbReference>
<dbReference type="RefSeq" id="WP_345206947.1">
    <property type="nucleotide sequence ID" value="NZ_BAABGM010000016.1"/>
</dbReference>
<evidence type="ECO:0000259" key="1">
    <source>
        <dbReference type="PROSITE" id="PS51340"/>
    </source>
</evidence>
<dbReference type="PANTHER" id="PTHR30212:SF2">
    <property type="entry name" value="PROTEIN YIIM"/>
    <property type="match status" value="1"/>
</dbReference>
<sequence>MGTWTGTTAEADDTASASGVGDMATASRVGDVTASGVSTVWSVREAPGATHRTADELAAVLPMLLAAPRDAGTLELVVRRPRVGHREVLHEGELDVVLGLVGDSWSQRPSSRTADGGPHPDMQLNVMSAPLVGFLAGAPGRRALAGDQLYLDLDLSHDNLPAGSRLTIGDPALRFAVIEVTAQPHTGCAKFVERFGAEAMRFVNGAVGRPLRLRGLNARVVVPGRVRPGDPVTVTRRGAVDE</sequence>
<dbReference type="SUPFAM" id="SSF50800">
    <property type="entry name" value="PK beta-barrel domain-like"/>
    <property type="match status" value="1"/>
</dbReference>
<comment type="caution">
    <text evidence="2">The sequence shown here is derived from an EMBL/GenBank/DDBJ whole genome shotgun (WGS) entry which is preliminary data.</text>
</comment>
<dbReference type="Proteomes" id="UP001500945">
    <property type="component" value="Unassembled WGS sequence"/>
</dbReference>
<proteinExistence type="predicted"/>
<name>A0ABP8KKZ6_9MICO</name>
<keyword evidence="3" id="KW-1185">Reference proteome</keyword>
<dbReference type="PROSITE" id="PS51340">
    <property type="entry name" value="MOSC"/>
    <property type="match status" value="1"/>
</dbReference>
<dbReference type="InterPro" id="IPR005302">
    <property type="entry name" value="MoCF_Sase_C"/>
</dbReference>
<dbReference type="InterPro" id="IPR011037">
    <property type="entry name" value="Pyrv_Knase-like_insert_dom_sf"/>
</dbReference>
<dbReference type="EMBL" id="BAABGM010000016">
    <property type="protein sequence ID" value="GAA4409099.1"/>
    <property type="molecule type" value="Genomic_DNA"/>
</dbReference>
<feature type="domain" description="MOSC" evidence="1">
    <location>
        <begin position="86"/>
        <end position="235"/>
    </location>
</feature>
<dbReference type="Gene3D" id="2.40.33.20">
    <property type="entry name" value="PK beta-barrel domain-like"/>
    <property type="match status" value="1"/>
</dbReference>
<accession>A0ABP8KKZ6</accession>